<dbReference type="PANTHER" id="PTHR43821">
    <property type="entry name" value="NAD(P)H NITROREDUCTASE YDJA-RELATED"/>
    <property type="match status" value="1"/>
</dbReference>
<feature type="region of interest" description="Disordered" evidence="1">
    <location>
        <begin position="56"/>
        <end position="76"/>
    </location>
</feature>
<protein>
    <recommendedName>
        <fullName evidence="2">Nitroreductase domain-containing protein</fullName>
    </recommendedName>
</protein>
<evidence type="ECO:0000313" key="3">
    <source>
        <dbReference type="EMBL" id="CAB1127800.1"/>
    </source>
</evidence>
<dbReference type="KEGG" id="hfv:R50_0294"/>
<dbReference type="SUPFAM" id="SSF55469">
    <property type="entry name" value="FMN-dependent nitroreductase-like"/>
    <property type="match status" value="1"/>
</dbReference>
<accession>A0A6F8ZDR1</accession>
<dbReference type="InterPro" id="IPR052530">
    <property type="entry name" value="NAD(P)H_nitroreductase"/>
</dbReference>
<feature type="domain" description="Nitroreductase" evidence="2">
    <location>
        <begin position="83"/>
        <end position="233"/>
    </location>
</feature>
<proteinExistence type="predicted"/>
<name>A0A6F8ZDR1_9FIRM</name>
<dbReference type="PANTHER" id="PTHR43821:SF1">
    <property type="entry name" value="NAD(P)H NITROREDUCTASE YDJA-RELATED"/>
    <property type="match status" value="1"/>
</dbReference>
<dbReference type="EMBL" id="LR778114">
    <property type="protein sequence ID" value="CAB1127800.1"/>
    <property type="molecule type" value="Genomic_DNA"/>
</dbReference>
<dbReference type="Proteomes" id="UP000503399">
    <property type="component" value="Chromosome"/>
</dbReference>
<organism evidence="3 4">
    <name type="scientific">Candidatus Hydrogenisulfobacillus filiaventi</name>
    <dbReference type="NCBI Taxonomy" id="2707344"/>
    <lineage>
        <taxon>Bacteria</taxon>
        <taxon>Bacillati</taxon>
        <taxon>Bacillota</taxon>
        <taxon>Clostridia</taxon>
        <taxon>Eubacteriales</taxon>
        <taxon>Clostridiales Family XVII. Incertae Sedis</taxon>
        <taxon>Candidatus Hydrogenisulfobacillus</taxon>
    </lineage>
</organism>
<reference evidence="3 4" key="1">
    <citation type="submission" date="2020-02" db="EMBL/GenBank/DDBJ databases">
        <authorList>
            <person name="Hogendoorn C."/>
        </authorList>
    </citation>
    <scope>NUCLEOTIDE SEQUENCE [LARGE SCALE GENOMIC DNA]</scope>
    <source>
        <strain evidence="3">R501</strain>
    </source>
</reference>
<dbReference type="Pfam" id="PF00881">
    <property type="entry name" value="Nitroreductase"/>
    <property type="match status" value="1"/>
</dbReference>
<evidence type="ECO:0000256" key="1">
    <source>
        <dbReference type="SAM" id="MobiDB-lite"/>
    </source>
</evidence>
<dbReference type="GO" id="GO:0016491">
    <property type="term" value="F:oxidoreductase activity"/>
    <property type="evidence" value="ECO:0007669"/>
    <property type="project" value="InterPro"/>
</dbReference>
<dbReference type="InterPro" id="IPR000415">
    <property type="entry name" value="Nitroreductase-like"/>
</dbReference>
<dbReference type="AlphaFoldDB" id="A0A6F8ZDR1"/>
<sequence length="257" mass="26971">MPARLNGRDPPAPARLRVRHAGLFCGGPGASGTSPAPAAGTLPVCRTGLAWQGGRAGGYNGGQRPEEASPTNAPDAHPLLEAIRRRSSVRRFDPRPVEPARIAAVLEAAVWAPNHHLTEPWRFAVVTGSARARLAELAGAAGADPARAARDRERLLHTPALIAVFALPGEGPLATRENLLATAAAVENLLLAAHALGLGAIWRTPGFLSHPSVQAFLAPEPGADPVGLIFLGYPAAGEADRPRRRLPWKAVTRWLGD</sequence>
<dbReference type="Gene3D" id="3.40.109.10">
    <property type="entry name" value="NADH Oxidase"/>
    <property type="match status" value="1"/>
</dbReference>
<dbReference type="InterPro" id="IPR029479">
    <property type="entry name" value="Nitroreductase"/>
</dbReference>
<evidence type="ECO:0000313" key="4">
    <source>
        <dbReference type="Proteomes" id="UP000503399"/>
    </source>
</evidence>
<evidence type="ECO:0000259" key="2">
    <source>
        <dbReference type="Pfam" id="PF00881"/>
    </source>
</evidence>
<keyword evidence="4" id="KW-1185">Reference proteome</keyword>
<gene>
    <name evidence="3" type="ORF">R50_0294</name>
</gene>